<organism evidence="1 2">
    <name type="scientific">Apiospora arundinis</name>
    <dbReference type="NCBI Taxonomy" id="335852"/>
    <lineage>
        <taxon>Eukaryota</taxon>
        <taxon>Fungi</taxon>
        <taxon>Dikarya</taxon>
        <taxon>Ascomycota</taxon>
        <taxon>Pezizomycotina</taxon>
        <taxon>Sordariomycetes</taxon>
        <taxon>Xylariomycetidae</taxon>
        <taxon>Amphisphaeriales</taxon>
        <taxon>Apiosporaceae</taxon>
        <taxon>Apiospora</taxon>
    </lineage>
</organism>
<evidence type="ECO:0000313" key="2">
    <source>
        <dbReference type="Proteomes" id="UP001390339"/>
    </source>
</evidence>
<protein>
    <submittedName>
        <fullName evidence="1">Ankyrin repeat-containing protein</fullName>
    </submittedName>
</protein>
<reference evidence="1 2" key="1">
    <citation type="journal article" date="2024" name="IMA Fungus">
        <title>Apiospora arundinis, a panoply of carbohydrate-active enzymes and secondary metabolites.</title>
        <authorList>
            <person name="Sorensen T."/>
            <person name="Petersen C."/>
            <person name="Muurmann A.T."/>
            <person name="Christiansen J.V."/>
            <person name="Brundto M.L."/>
            <person name="Overgaard C.K."/>
            <person name="Boysen A.T."/>
            <person name="Wollenberg R.D."/>
            <person name="Larsen T.O."/>
            <person name="Sorensen J.L."/>
            <person name="Nielsen K.L."/>
            <person name="Sondergaard T.E."/>
        </authorList>
    </citation>
    <scope>NUCLEOTIDE SEQUENCE [LARGE SCALE GENOMIC DNA]</scope>
    <source>
        <strain evidence="1 2">AAU 773</strain>
    </source>
</reference>
<name>A0ABR2IHY7_9PEZI</name>
<accession>A0ABR2IHY7</accession>
<keyword evidence="2" id="KW-1185">Reference proteome</keyword>
<proteinExistence type="predicted"/>
<evidence type="ECO:0000313" key="1">
    <source>
        <dbReference type="EMBL" id="KAK8862805.1"/>
    </source>
</evidence>
<sequence>MAEVLGAVASGIALAEVAWKAGGAVSKLKRLWNETKNVPETIADLMIQIECLDPAIWEAETHFVHTGLPPELWDDAAARKSANCCRIAL</sequence>
<dbReference type="Proteomes" id="UP001390339">
    <property type="component" value="Unassembled WGS sequence"/>
</dbReference>
<gene>
    <name evidence="1" type="ORF">PGQ11_009040</name>
</gene>
<dbReference type="EMBL" id="JAPCWZ010000005">
    <property type="protein sequence ID" value="KAK8862805.1"/>
    <property type="molecule type" value="Genomic_DNA"/>
</dbReference>
<comment type="caution">
    <text evidence="1">The sequence shown here is derived from an EMBL/GenBank/DDBJ whole genome shotgun (WGS) entry which is preliminary data.</text>
</comment>